<evidence type="ECO:0000313" key="1">
    <source>
        <dbReference type="EMBL" id="PIU73356.1"/>
    </source>
</evidence>
<sequence length="99" mass="11490">MNLKIVGDRIHLTPAIKFLIDEKINQRIGKFLTHLSSDIQVAAIWIQKEKLGLFKVNFDMELPGQKHVYAETEHILLESALVDLSHQVEKQIKKYCHRS</sequence>
<comment type="caution">
    <text evidence="1">The sequence shown here is derived from an EMBL/GenBank/DDBJ whole genome shotgun (WGS) entry which is preliminary data.</text>
</comment>
<dbReference type="Proteomes" id="UP000231407">
    <property type="component" value="Unassembled WGS sequence"/>
</dbReference>
<evidence type="ECO:0008006" key="3">
    <source>
        <dbReference type="Google" id="ProtNLM"/>
    </source>
</evidence>
<accession>A0A2M7ARV6</accession>
<dbReference type="AlphaFoldDB" id="A0A2M7ARV6"/>
<dbReference type="Pfam" id="PF02482">
    <property type="entry name" value="Ribosomal_S30AE"/>
    <property type="match status" value="1"/>
</dbReference>
<dbReference type="InterPro" id="IPR003489">
    <property type="entry name" value="RHF/RaiA"/>
</dbReference>
<protein>
    <recommendedName>
        <fullName evidence="3">Ribosomal subunit interface protein</fullName>
    </recommendedName>
</protein>
<dbReference type="EMBL" id="PEWA01000034">
    <property type="protein sequence ID" value="PIU73356.1"/>
    <property type="molecule type" value="Genomic_DNA"/>
</dbReference>
<dbReference type="InterPro" id="IPR036567">
    <property type="entry name" value="RHF-like"/>
</dbReference>
<reference evidence="2" key="1">
    <citation type="submission" date="2017-09" db="EMBL/GenBank/DDBJ databases">
        <title>Depth-based differentiation of microbial function through sediment-hosted aquifers and enrichment of novel symbionts in the deep terrestrial subsurface.</title>
        <authorList>
            <person name="Probst A.J."/>
            <person name="Ladd B."/>
            <person name="Jarett J.K."/>
            <person name="Geller-Mcgrath D.E."/>
            <person name="Sieber C.M.K."/>
            <person name="Emerson J.B."/>
            <person name="Anantharaman K."/>
            <person name="Thomas B.C."/>
            <person name="Malmstrom R."/>
            <person name="Stieglmeier M."/>
            <person name="Klingl A."/>
            <person name="Woyke T."/>
            <person name="Ryan C.M."/>
            <person name="Banfield J.F."/>
        </authorList>
    </citation>
    <scope>NUCLEOTIDE SEQUENCE [LARGE SCALE GENOMIC DNA]</scope>
</reference>
<proteinExistence type="predicted"/>
<evidence type="ECO:0000313" key="2">
    <source>
        <dbReference type="Proteomes" id="UP000231407"/>
    </source>
</evidence>
<gene>
    <name evidence="1" type="ORF">COS78_02685</name>
</gene>
<organism evidence="1 2">
    <name type="scientific">Candidatus Shapirobacteria bacterium CG06_land_8_20_14_3_00_40_12</name>
    <dbReference type="NCBI Taxonomy" id="1974881"/>
    <lineage>
        <taxon>Bacteria</taxon>
        <taxon>Candidatus Shapironibacteriota</taxon>
    </lineage>
</organism>
<dbReference type="Gene3D" id="3.30.160.100">
    <property type="entry name" value="Ribosome hibernation promotion factor-like"/>
    <property type="match status" value="1"/>
</dbReference>
<dbReference type="SUPFAM" id="SSF69754">
    <property type="entry name" value="Ribosome binding protein Y (YfiA homologue)"/>
    <property type="match status" value="1"/>
</dbReference>
<name>A0A2M7ARV6_9BACT</name>